<dbReference type="EMBL" id="JABANE010000073">
    <property type="protein sequence ID" value="NME70749.1"/>
    <property type="molecule type" value="Genomic_DNA"/>
</dbReference>
<dbReference type="InterPro" id="IPR024508">
    <property type="entry name" value="DUF3226"/>
</dbReference>
<dbReference type="RefSeq" id="WP_169658980.1">
    <property type="nucleotide sequence ID" value="NZ_JABANE010000073.1"/>
</dbReference>
<dbReference type="Proteomes" id="UP000576082">
    <property type="component" value="Unassembled WGS sequence"/>
</dbReference>
<sequence>MELVIYLEGDADIRFLEDFVAYHFPDKKEHVSFINVGGKTSLPSKKKDLEEDSFNDRKSIIIFDADDTSKPNGGKEASLTFLQNELEKINISHIENEDIFLFPNHNEEGDLETLLEKLIPEDKLDVLNCFSSFQICLEAVKDNFNPPLNVPINKTKMYSYEDVLGTNRKKCAESNRSYLTDHWDLEAESAKPLYDFLEKYLT</sequence>
<evidence type="ECO:0000313" key="2">
    <source>
        <dbReference type="Proteomes" id="UP000576082"/>
    </source>
</evidence>
<proteinExistence type="predicted"/>
<gene>
    <name evidence="1" type="ORF">HHU12_22440</name>
</gene>
<dbReference type="Pfam" id="PF11536">
    <property type="entry name" value="DUF3226"/>
    <property type="match status" value="1"/>
</dbReference>
<dbReference type="AlphaFoldDB" id="A0A7X9RY45"/>
<reference evidence="1 2" key="1">
    <citation type="submission" date="2020-04" db="EMBL/GenBank/DDBJ databases">
        <title>Flammeovirga sp. SR4, a novel species isolated from seawater.</title>
        <authorList>
            <person name="Wang X."/>
        </authorList>
    </citation>
    <scope>NUCLEOTIDE SEQUENCE [LARGE SCALE GENOMIC DNA]</scope>
    <source>
        <strain evidence="1 2">ATCC 23126</strain>
    </source>
</reference>
<keyword evidence="2" id="KW-1185">Reference proteome</keyword>
<protein>
    <recommendedName>
        <fullName evidence="3">DUF4276 family protein</fullName>
    </recommendedName>
</protein>
<comment type="caution">
    <text evidence="1">The sequence shown here is derived from an EMBL/GenBank/DDBJ whole genome shotgun (WGS) entry which is preliminary data.</text>
</comment>
<organism evidence="1 2">
    <name type="scientific">Flammeovirga aprica JL-4</name>
    <dbReference type="NCBI Taxonomy" id="694437"/>
    <lineage>
        <taxon>Bacteria</taxon>
        <taxon>Pseudomonadati</taxon>
        <taxon>Bacteroidota</taxon>
        <taxon>Cytophagia</taxon>
        <taxon>Cytophagales</taxon>
        <taxon>Flammeovirgaceae</taxon>
        <taxon>Flammeovirga</taxon>
    </lineage>
</organism>
<name>A0A7X9RY45_9BACT</name>
<accession>A0A7X9RY45</accession>
<evidence type="ECO:0000313" key="1">
    <source>
        <dbReference type="EMBL" id="NME70749.1"/>
    </source>
</evidence>
<evidence type="ECO:0008006" key="3">
    <source>
        <dbReference type="Google" id="ProtNLM"/>
    </source>
</evidence>